<dbReference type="Gene3D" id="2.30.110.20">
    <property type="entry name" value="Hcp1-like"/>
    <property type="match status" value="1"/>
</dbReference>
<dbReference type="InterPro" id="IPR008514">
    <property type="entry name" value="T6SS_Hcp"/>
</dbReference>
<evidence type="ECO:0000313" key="2">
    <source>
        <dbReference type="Proteomes" id="UP000628017"/>
    </source>
</evidence>
<gene>
    <name evidence="1" type="ORF">GCM10011498_08260</name>
</gene>
<evidence type="ECO:0000313" key="1">
    <source>
        <dbReference type="EMBL" id="GGA10508.1"/>
    </source>
</evidence>
<organism evidence="1 2">
    <name type="scientific">Neptunicoccus cionae</name>
    <dbReference type="NCBI Taxonomy" id="2035344"/>
    <lineage>
        <taxon>Bacteria</taxon>
        <taxon>Pseudomonadati</taxon>
        <taxon>Pseudomonadota</taxon>
        <taxon>Alphaproteobacteria</taxon>
        <taxon>Rhodobacterales</taxon>
        <taxon>Paracoccaceae</taxon>
        <taxon>Neptunicoccus</taxon>
    </lineage>
</organism>
<reference evidence="1" key="1">
    <citation type="journal article" date="2014" name="Int. J. Syst. Evol. Microbiol.">
        <title>Complete genome sequence of Corynebacterium casei LMG S-19264T (=DSM 44701T), isolated from a smear-ripened cheese.</title>
        <authorList>
            <consortium name="US DOE Joint Genome Institute (JGI-PGF)"/>
            <person name="Walter F."/>
            <person name="Albersmeier A."/>
            <person name="Kalinowski J."/>
            <person name="Ruckert C."/>
        </authorList>
    </citation>
    <scope>NUCLEOTIDE SEQUENCE</scope>
    <source>
        <strain evidence="1">CGMCC 1.15880</strain>
    </source>
</reference>
<dbReference type="SUPFAM" id="SSF141452">
    <property type="entry name" value="Hcp1-like"/>
    <property type="match status" value="1"/>
</dbReference>
<protein>
    <submittedName>
        <fullName evidence="1">Type VI secretion system effector</fullName>
    </submittedName>
</protein>
<sequence>MIDAYAWFVGGKKAIKGETNDKTVKEKNGFDLIDFSFGVENQVNVGSSSGGLGSGRVQLDRFEFSKNMDTASCDMVLAACTGDHIPELHLSLRKGGGGGASDSGGEFVHVQMINVVIESVKWSGSDGDESFVDNVVVAFAGIKIDYMKQDMTGKLEAGGAVEWNQTTNEAVMGKPGK</sequence>
<dbReference type="EMBL" id="BMKA01000001">
    <property type="protein sequence ID" value="GGA10508.1"/>
    <property type="molecule type" value="Genomic_DNA"/>
</dbReference>
<reference evidence="1" key="2">
    <citation type="submission" date="2020-09" db="EMBL/GenBank/DDBJ databases">
        <authorList>
            <person name="Sun Q."/>
            <person name="Zhou Y."/>
        </authorList>
    </citation>
    <scope>NUCLEOTIDE SEQUENCE</scope>
    <source>
        <strain evidence="1">CGMCC 1.15880</strain>
    </source>
</reference>
<dbReference type="Pfam" id="PF05638">
    <property type="entry name" value="T6SS_HCP"/>
    <property type="match status" value="1"/>
</dbReference>
<dbReference type="InterPro" id="IPR053165">
    <property type="entry name" value="HSI-I_assembly_Hcp1"/>
</dbReference>
<name>A0A916VMX2_9RHOB</name>
<proteinExistence type="predicted"/>
<dbReference type="AlphaFoldDB" id="A0A916VMX2"/>
<comment type="caution">
    <text evidence="1">The sequence shown here is derived from an EMBL/GenBank/DDBJ whole genome shotgun (WGS) entry which is preliminary data.</text>
</comment>
<keyword evidence="2" id="KW-1185">Reference proteome</keyword>
<dbReference type="PANTHER" id="PTHR36152">
    <property type="entry name" value="CYTOPLASMIC PROTEIN-RELATED"/>
    <property type="match status" value="1"/>
</dbReference>
<accession>A0A916VMX2</accession>
<dbReference type="PANTHER" id="PTHR36152:SF1">
    <property type="entry name" value="UBIQUITIN-LIKE DOMAIN-CONTAINING PROTEIN"/>
    <property type="match status" value="1"/>
</dbReference>
<dbReference type="RefSeq" id="WP_188671167.1">
    <property type="nucleotide sequence ID" value="NZ_BMKA01000001.1"/>
</dbReference>
<dbReference type="InterPro" id="IPR036624">
    <property type="entry name" value="Hcp1-lik_sf"/>
</dbReference>
<dbReference type="Proteomes" id="UP000628017">
    <property type="component" value="Unassembled WGS sequence"/>
</dbReference>